<dbReference type="SUPFAM" id="SSF51735">
    <property type="entry name" value="NAD(P)-binding Rossmann-fold domains"/>
    <property type="match status" value="1"/>
</dbReference>
<sequence length="252" mass="27913">MKVLVTGLNGTLAPVLAARLRADGHEVIGWDRARQSVDDETAGRAWLDQVRPDAIAHLATGDAHWAGWMAWWAAQGDRPFVFTSTAMVFDAQPDGPHQPSDTRTARDAYGRGKIVCEDAIRRAHPFACIARLGWQIDLSRGGNTMLATLERWQQEQGVIEASRHWRPACSFIDDTVEALAQLLQDPLPGVLHLDSNAGDGWRFDRIARALARAAGRDHWRVQAVDGYRHDQRLQGGALRLPPLSERLALARA</sequence>
<evidence type="ECO:0000259" key="7">
    <source>
        <dbReference type="Pfam" id="PF04321"/>
    </source>
</evidence>
<dbReference type="InterPro" id="IPR029903">
    <property type="entry name" value="RmlD-like-bd"/>
</dbReference>
<dbReference type="GO" id="GO:0048270">
    <property type="term" value="F:methionine adenosyltransferase regulator activity"/>
    <property type="evidence" value="ECO:0007669"/>
    <property type="project" value="TreeGrafter"/>
</dbReference>
<comment type="similarity">
    <text evidence="2 6">Belongs to the dTDP-4-dehydrorhamnose reductase family.</text>
</comment>
<dbReference type="EC" id="1.1.1.133" evidence="3 6"/>
<dbReference type="EMBL" id="JAGQDD010000004">
    <property type="protein sequence ID" value="MBQ0930464.1"/>
    <property type="molecule type" value="Genomic_DNA"/>
</dbReference>
<comment type="catalytic activity">
    <reaction evidence="5 6">
        <text>dTDP-beta-L-rhamnose + NADP(+) = dTDP-4-dehydro-beta-L-rhamnose + NADPH + H(+)</text>
        <dbReference type="Rhea" id="RHEA:21796"/>
        <dbReference type="ChEBI" id="CHEBI:15378"/>
        <dbReference type="ChEBI" id="CHEBI:57510"/>
        <dbReference type="ChEBI" id="CHEBI:57783"/>
        <dbReference type="ChEBI" id="CHEBI:58349"/>
        <dbReference type="ChEBI" id="CHEBI:62830"/>
        <dbReference type="EC" id="1.1.1.133"/>
    </reaction>
</comment>
<dbReference type="GO" id="GO:0008831">
    <property type="term" value="F:dTDP-4-dehydrorhamnose reductase activity"/>
    <property type="evidence" value="ECO:0007669"/>
    <property type="project" value="UniProtKB-EC"/>
</dbReference>
<proteinExistence type="inferred from homology"/>
<dbReference type="AlphaFoldDB" id="A0A940YID4"/>
<dbReference type="Proteomes" id="UP000676246">
    <property type="component" value="Unassembled WGS sequence"/>
</dbReference>
<evidence type="ECO:0000313" key="8">
    <source>
        <dbReference type="EMBL" id="MBQ0930464.1"/>
    </source>
</evidence>
<evidence type="ECO:0000256" key="1">
    <source>
        <dbReference type="ARBA" id="ARBA00004781"/>
    </source>
</evidence>
<protein>
    <recommendedName>
        <fullName evidence="4 6">dTDP-4-dehydrorhamnose reductase</fullName>
        <ecNumber evidence="3 6">1.1.1.133</ecNumber>
    </recommendedName>
</protein>
<feature type="domain" description="RmlD-like substrate binding" evidence="7">
    <location>
        <begin position="68"/>
        <end position="225"/>
    </location>
</feature>
<evidence type="ECO:0000256" key="4">
    <source>
        <dbReference type="ARBA" id="ARBA00017099"/>
    </source>
</evidence>
<reference evidence="8 9" key="1">
    <citation type="submission" date="2021-04" db="EMBL/GenBank/DDBJ databases">
        <title>The genome sequence of Ideonella sp. 3Y2.</title>
        <authorList>
            <person name="Liu Y."/>
        </authorList>
    </citation>
    <scope>NUCLEOTIDE SEQUENCE [LARGE SCALE GENOMIC DNA]</scope>
    <source>
        <strain evidence="8 9">3Y2</strain>
    </source>
</reference>
<dbReference type="RefSeq" id="WP_210853226.1">
    <property type="nucleotide sequence ID" value="NZ_JAGQDD010000004.1"/>
</dbReference>
<comment type="caution">
    <text evidence="8">The sequence shown here is derived from an EMBL/GenBank/DDBJ whole genome shotgun (WGS) entry which is preliminary data.</text>
</comment>
<dbReference type="PANTHER" id="PTHR10491:SF4">
    <property type="entry name" value="METHIONINE ADENOSYLTRANSFERASE 2 SUBUNIT BETA"/>
    <property type="match status" value="1"/>
</dbReference>
<comment type="function">
    <text evidence="6">Catalyzes the reduction of dTDP-6-deoxy-L-lyxo-4-hexulose to yield dTDP-L-rhamnose.</text>
</comment>
<evidence type="ECO:0000256" key="5">
    <source>
        <dbReference type="ARBA" id="ARBA00048200"/>
    </source>
</evidence>
<evidence type="ECO:0000313" key="9">
    <source>
        <dbReference type="Proteomes" id="UP000676246"/>
    </source>
</evidence>
<keyword evidence="9" id="KW-1185">Reference proteome</keyword>
<evidence type="ECO:0000256" key="3">
    <source>
        <dbReference type="ARBA" id="ARBA00012929"/>
    </source>
</evidence>
<dbReference type="PANTHER" id="PTHR10491">
    <property type="entry name" value="DTDP-4-DEHYDRORHAMNOSE REDUCTASE"/>
    <property type="match status" value="1"/>
</dbReference>
<dbReference type="InterPro" id="IPR005913">
    <property type="entry name" value="dTDP_dehydrorham_reduct"/>
</dbReference>
<gene>
    <name evidence="8" type="ORF">KAK03_08175</name>
</gene>
<organism evidence="8 9">
    <name type="scientific">Ideonella alba</name>
    <dbReference type="NCBI Taxonomy" id="2824118"/>
    <lineage>
        <taxon>Bacteria</taxon>
        <taxon>Pseudomonadati</taxon>
        <taxon>Pseudomonadota</taxon>
        <taxon>Betaproteobacteria</taxon>
        <taxon>Burkholderiales</taxon>
        <taxon>Sphaerotilaceae</taxon>
        <taxon>Ideonella</taxon>
    </lineage>
</organism>
<keyword evidence="6" id="KW-0560">Oxidoreductase</keyword>
<evidence type="ECO:0000256" key="6">
    <source>
        <dbReference type="RuleBase" id="RU364082"/>
    </source>
</evidence>
<accession>A0A940YID4</accession>
<dbReference type="Gene3D" id="3.40.50.720">
    <property type="entry name" value="NAD(P)-binding Rossmann-like Domain"/>
    <property type="match status" value="2"/>
</dbReference>
<name>A0A940YID4_9BURK</name>
<keyword evidence="6" id="KW-0521">NADP</keyword>
<evidence type="ECO:0000256" key="2">
    <source>
        <dbReference type="ARBA" id="ARBA00010944"/>
    </source>
</evidence>
<comment type="pathway">
    <text evidence="1 6">Carbohydrate biosynthesis; dTDP-L-rhamnose biosynthesis.</text>
</comment>
<dbReference type="GO" id="GO:0048269">
    <property type="term" value="C:methionine adenosyltransferase complex"/>
    <property type="evidence" value="ECO:0007669"/>
    <property type="project" value="TreeGrafter"/>
</dbReference>
<dbReference type="Gene3D" id="3.90.25.10">
    <property type="entry name" value="UDP-galactose 4-epimerase, domain 1"/>
    <property type="match status" value="1"/>
</dbReference>
<dbReference type="InterPro" id="IPR036291">
    <property type="entry name" value="NAD(P)-bd_dom_sf"/>
</dbReference>
<comment type="cofactor">
    <cofactor evidence="6">
        <name>Mg(2+)</name>
        <dbReference type="ChEBI" id="CHEBI:18420"/>
    </cofactor>
    <text evidence="6">Binds 1 Mg(2+) ion per monomer.</text>
</comment>
<dbReference type="Pfam" id="PF04321">
    <property type="entry name" value="RmlD_sub_bind"/>
    <property type="match status" value="1"/>
</dbReference>
<dbReference type="GO" id="GO:0006556">
    <property type="term" value="P:S-adenosylmethionine biosynthetic process"/>
    <property type="evidence" value="ECO:0007669"/>
    <property type="project" value="TreeGrafter"/>
</dbReference>